<sequence length="195" mass="21750">MLFKNHILNGIARGTISVAFRRWKRANIKKGSQLHTAVGLIEIKSIAIVADIDITESDAIIAGCSTREELFKEINSFSDEGDIYRIEVARIGADPREVLRERDIMTEEELLALLTRLERLDKASSRGPWTTDFLCLIDKHPGVRAMELAAAIGWETEKLKLNVRKLKNLGLTISLGTGYKISPRGKTVIARLAPN</sequence>
<evidence type="ECO:0008006" key="3">
    <source>
        <dbReference type="Google" id="ProtNLM"/>
    </source>
</evidence>
<protein>
    <recommendedName>
        <fullName evidence="3">ASCH domain-containing protein</fullName>
    </recommendedName>
</protein>
<evidence type="ECO:0000313" key="1">
    <source>
        <dbReference type="EMBL" id="CAH1190122.1"/>
    </source>
</evidence>
<gene>
    <name evidence="1" type="ORF">PAECIP111893_00186</name>
</gene>
<comment type="caution">
    <text evidence="1">The sequence shown here is derived from an EMBL/GenBank/DDBJ whole genome shotgun (WGS) entry which is preliminary data.</text>
</comment>
<reference evidence="1" key="1">
    <citation type="submission" date="2022-01" db="EMBL/GenBank/DDBJ databases">
        <authorList>
            <person name="Criscuolo A."/>
        </authorList>
    </citation>
    <scope>NUCLEOTIDE SEQUENCE</scope>
    <source>
        <strain evidence="1">CIP111893</strain>
    </source>
</reference>
<dbReference type="EMBL" id="CAKMMF010000001">
    <property type="protein sequence ID" value="CAH1190122.1"/>
    <property type="molecule type" value="Genomic_DNA"/>
</dbReference>
<dbReference type="Proteomes" id="UP000838686">
    <property type="component" value="Unassembled WGS sequence"/>
</dbReference>
<dbReference type="RefSeq" id="WP_236338377.1">
    <property type="nucleotide sequence ID" value="NZ_CAKMMF010000001.1"/>
</dbReference>
<name>A0ABM9BND5_9BACL</name>
<organism evidence="1 2">
    <name type="scientific">Paenibacillus plantiphilus</name>
    <dbReference type="NCBI Taxonomy" id="2905650"/>
    <lineage>
        <taxon>Bacteria</taxon>
        <taxon>Bacillati</taxon>
        <taxon>Bacillota</taxon>
        <taxon>Bacilli</taxon>
        <taxon>Bacillales</taxon>
        <taxon>Paenibacillaceae</taxon>
        <taxon>Paenibacillus</taxon>
    </lineage>
</organism>
<accession>A0ABM9BND5</accession>
<evidence type="ECO:0000313" key="2">
    <source>
        <dbReference type="Proteomes" id="UP000838686"/>
    </source>
</evidence>
<keyword evidence="2" id="KW-1185">Reference proteome</keyword>
<proteinExistence type="predicted"/>